<dbReference type="Proteomes" id="UP000177982">
    <property type="component" value="Unassembled WGS sequence"/>
</dbReference>
<keyword evidence="11" id="KW-0482">Metalloprotease</keyword>
<reference evidence="15 16" key="1">
    <citation type="journal article" date="2016" name="Nat. Commun.">
        <title>Thousands of microbial genomes shed light on interconnected biogeochemical processes in an aquifer system.</title>
        <authorList>
            <person name="Anantharaman K."/>
            <person name="Brown C.T."/>
            <person name="Hug L.A."/>
            <person name="Sharon I."/>
            <person name="Castelle C.J."/>
            <person name="Probst A.J."/>
            <person name="Thomas B.C."/>
            <person name="Singh A."/>
            <person name="Wilkins M.J."/>
            <person name="Karaoz U."/>
            <person name="Brodie E.L."/>
            <person name="Williams K.H."/>
            <person name="Hubbard S.S."/>
            <person name="Banfield J.F."/>
        </authorList>
    </citation>
    <scope>NUCLEOTIDE SEQUENCE [LARGE SCALE GENOMIC DNA]</scope>
</reference>
<dbReference type="GO" id="GO:0005886">
    <property type="term" value="C:plasma membrane"/>
    <property type="evidence" value="ECO:0007669"/>
    <property type="project" value="UniProtKB-SubCell"/>
</dbReference>
<feature type="transmembrane region" description="Helical" evidence="13">
    <location>
        <begin position="130"/>
        <end position="150"/>
    </location>
</feature>
<evidence type="ECO:0000256" key="6">
    <source>
        <dbReference type="ARBA" id="ARBA00022692"/>
    </source>
</evidence>
<dbReference type="InterPro" id="IPR008915">
    <property type="entry name" value="Peptidase_M50"/>
</dbReference>
<organism evidence="15 16">
    <name type="scientific">Candidatus Sungbacteria bacterium RIFCSPLOWO2_01_FULL_47_10</name>
    <dbReference type="NCBI Taxonomy" id="1802276"/>
    <lineage>
        <taxon>Bacteria</taxon>
        <taxon>Candidatus Sungiibacteriota</taxon>
    </lineage>
</organism>
<evidence type="ECO:0000313" key="15">
    <source>
        <dbReference type="EMBL" id="OHA07464.1"/>
    </source>
</evidence>
<dbReference type="InterPro" id="IPR052348">
    <property type="entry name" value="Metallopeptidase_M50B"/>
</dbReference>
<dbReference type="AlphaFoldDB" id="A0A1G2L7E7"/>
<proteinExistence type="inferred from homology"/>
<evidence type="ECO:0000256" key="10">
    <source>
        <dbReference type="ARBA" id="ARBA00022989"/>
    </source>
</evidence>
<evidence type="ECO:0000313" key="16">
    <source>
        <dbReference type="Proteomes" id="UP000177982"/>
    </source>
</evidence>
<feature type="domain" description="Peptidase M50" evidence="14">
    <location>
        <begin position="11"/>
        <end position="113"/>
    </location>
</feature>
<accession>A0A1G2L7E7</accession>
<dbReference type="GO" id="GO:0046872">
    <property type="term" value="F:metal ion binding"/>
    <property type="evidence" value="ECO:0007669"/>
    <property type="project" value="UniProtKB-KW"/>
</dbReference>
<keyword evidence="5" id="KW-0645">Protease</keyword>
<dbReference type="PANTHER" id="PTHR35864:SF1">
    <property type="entry name" value="ZINC METALLOPROTEASE YWHC-RELATED"/>
    <property type="match status" value="1"/>
</dbReference>
<gene>
    <name evidence="15" type="ORF">A2934_02430</name>
</gene>
<protein>
    <recommendedName>
        <fullName evidence="14">Peptidase M50 domain-containing protein</fullName>
    </recommendedName>
</protein>
<keyword evidence="4" id="KW-1003">Cell membrane</keyword>
<sequence length="212" mass="23436">MENATSFIIQIAILIFSVVVHEVSHGYAALALGDKTAKYAGRLTMNPMSHLDPVGSFLVPLMSFFLGGFIFGWARPVPYNPYNLKNQQWGPAIVGAAGPLSNLCLALVFGLMVRNSAFLIALGGPTASNFLQIATFIVILNLVLAIFNLVPIPPLDGSKLLFSLLPYQYRNIQYFIEQYGLMLLLIFIFFFSQIISPVVFFLFRLITGVGFF</sequence>
<feature type="domain" description="Peptidase M50" evidence="14">
    <location>
        <begin position="127"/>
        <end position="186"/>
    </location>
</feature>
<evidence type="ECO:0000256" key="11">
    <source>
        <dbReference type="ARBA" id="ARBA00023049"/>
    </source>
</evidence>
<feature type="transmembrane region" description="Helical" evidence="13">
    <location>
        <begin position="57"/>
        <end position="77"/>
    </location>
</feature>
<keyword evidence="10 13" id="KW-1133">Transmembrane helix</keyword>
<comment type="cofactor">
    <cofactor evidence="1">
        <name>Zn(2+)</name>
        <dbReference type="ChEBI" id="CHEBI:29105"/>
    </cofactor>
</comment>
<evidence type="ECO:0000256" key="12">
    <source>
        <dbReference type="ARBA" id="ARBA00023136"/>
    </source>
</evidence>
<dbReference type="PANTHER" id="PTHR35864">
    <property type="entry name" value="ZINC METALLOPROTEASE MJ0611-RELATED"/>
    <property type="match status" value="1"/>
</dbReference>
<dbReference type="CDD" id="cd06158">
    <property type="entry name" value="S2P-M50_like_1"/>
    <property type="match status" value="1"/>
</dbReference>
<evidence type="ECO:0000256" key="9">
    <source>
        <dbReference type="ARBA" id="ARBA00022833"/>
    </source>
</evidence>
<evidence type="ECO:0000256" key="4">
    <source>
        <dbReference type="ARBA" id="ARBA00022475"/>
    </source>
</evidence>
<evidence type="ECO:0000256" key="8">
    <source>
        <dbReference type="ARBA" id="ARBA00022801"/>
    </source>
</evidence>
<evidence type="ECO:0000256" key="3">
    <source>
        <dbReference type="ARBA" id="ARBA00007931"/>
    </source>
</evidence>
<evidence type="ECO:0000256" key="7">
    <source>
        <dbReference type="ARBA" id="ARBA00022723"/>
    </source>
</evidence>
<evidence type="ECO:0000256" key="5">
    <source>
        <dbReference type="ARBA" id="ARBA00022670"/>
    </source>
</evidence>
<dbReference type="InterPro" id="IPR044537">
    <property type="entry name" value="Rip2-like"/>
</dbReference>
<keyword evidence="12 13" id="KW-0472">Membrane</keyword>
<evidence type="ECO:0000259" key="14">
    <source>
        <dbReference type="Pfam" id="PF02163"/>
    </source>
</evidence>
<comment type="caution">
    <text evidence="15">The sequence shown here is derived from an EMBL/GenBank/DDBJ whole genome shotgun (WGS) entry which is preliminary data.</text>
</comment>
<dbReference type="GO" id="GO:0008237">
    <property type="term" value="F:metallopeptidase activity"/>
    <property type="evidence" value="ECO:0007669"/>
    <property type="project" value="UniProtKB-KW"/>
</dbReference>
<comment type="subcellular location">
    <subcellularLocation>
        <location evidence="2">Cell membrane</location>
        <topology evidence="2">Multi-pass membrane protein</topology>
    </subcellularLocation>
</comment>
<feature type="transmembrane region" description="Helical" evidence="13">
    <location>
        <begin position="179"/>
        <end position="203"/>
    </location>
</feature>
<keyword evidence="8" id="KW-0378">Hydrolase</keyword>
<name>A0A1G2L7E7_9BACT</name>
<dbReference type="Pfam" id="PF02163">
    <property type="entry name" value="Peptidase_M50"/>
    <property type="match status" value="2"/>
</dbReference>
<comment type="similarity">
    <text evidence="3">Belongs to the peptidase M50B family.</text>
</comment>
<keyword evidence="9" id="KW-0862">Zinc</keyword>
<evidence type="ECO:0000256" key="1">
    <source>
        <dbReference type="ARBA" id="ARBA00001947"/>
    </source>
</evidence>
<keyword evidence="7" id="KW-0479">Metal-binding</keyword>
<evidence type="ECO:0000256" key="2">
    <source>
        <dbReference type="ARBA" id="ARBA00004651"/>
    </source>
</evidence>
<dbReference type="EMBL" id="MHQO01000009">
    <property type="protein sequence ID" value="OHA07464.1"/>
    <property type="molecule type" value="Genomic_DNA"/>
</dbReference>
<feature type="transmembrane region" description="Helical" evidence="13">
    <location>
        <begin position="89"/>
        <end position="110"/>
    </location>
</feature>
<evidence type="ECO:0000256" key="13">
    <source>
        <dbReference type="SAM" id="Phobius"/>
    </source>
</evidence>
<keyword evidence="6 13" id="KW-0812">Transmembrane</keyword>
<dbReference type="GO" id="GO:0006508">
    <property type="term" value="P:proteolysis"/>
    <property type="evidence" value="ECO:0007669"/>
    <property type="project" value="UniProtKB-KW"/>
</dbReference>